<sequence>MVKETHTKGGYTFALLALPFLNNNFLNEYDIIYKCILISVYIYFSYLGSLFPDIDMKGSYISKRHPIIYKLFGSKFKHRGFTHSLIFISFLIFLLESLTKYTSDDVVFLCLSSGFLVGYASHLCLDLLTKEGIEIFYPISINFSLLPIKTSSKIERFICKTLNFIVIFLLGYRFYTLFQI</sequence>
<name>A0ABT7ED73_9FIRM</name>
<evidence type="ECO:0000256" key="1">
    <source>
        <dbReference type="SAM" id="Phobius"/>
    </source>
</evidence>
<keyword evidence="1" id="KW-0472">Membrane</keyword>
<dbReference type="InterPro" id="IPR007404">
    <property type="entry name" value="YdjM-like"/>
</dbReference>
<dbReference type="Proteomes" id="UP001301012">
    <property type="component" value="Unassembled WGS sequence"/>
</dbReference>
<evidence type="ECO:0000313" key="2">
    <source>
        <dbReference type="EMBL" id="MDK2563425.1"/>
    </source>
</evidence>
<reference evidence="2 3" key="1">
    <citation type="submission" date="2023-05" db="EMBL/GenBank/DDBJ databases">
        <title>Rombocin, a short stable natural nisin variant, displays selective antimicrobial activity against Listeria monocytogenes and employs dual mode of action to kill target bacterial strains.</title>
        <authorList>
            <person name="Wambui J."/>
            <person name="Stephan R."/>
            <person name="Kuipers O.P."/>
        </authorList>
    </citation>
    <scope>NUCLEOTIDE SEQUENCE [LARGE SCALE GENOMIC DNA]</scope>
    <source>
        <strain evidence="2 3">RC002</strain>
    </source>
</reference>
<keyword evidence="3" id="KW-1185">Reference proteome</keyword>
<dbReference type="RefSeq" id="WP_284132365.1">
    <property type="nucleotide sequence ID" value="NZ_JASKYM010000002.1"/>
</dbReference>
<keyword evidence="1" id="KW-1133">Transmembrane helix</keyword>
<keyword evidence="1" id="KW-0812">Transmembrane</keyword>
<feature type="transmembrane region" description="Helical" evidence="1">
    <location>
        <begin position="31"/>
        <end position="55"/>
    </location>
</feature>
<evidence type="ECO:0000313" key="3">
    <source>
        <dbReference type="Proteomes" id="UP001301012"/>
    </source>
</evidence>
<keyword evidence="2" id="KW-0378">Hydrolase</keyword>
<dbReference type="EMBL" id="JASKYM010000002">
    <property type="protein sequence ID" value="MDK2563425.1"/>
    <property type="molecule type" value="Genomic_DNA"/>
</dbReference>
<gene>
    <name evidence="2" type="ORF">QOZ84_07670</name>
</gene>
<feature type="transmembrane region" description="Helical" evidence="1">
    <location>
        <begin position="106"/>
        <end position="128"/>
    </location>
</feature>
<comment type="caution">
    <text evidence="2">The sequence shown here is derived from an EMBL/GenBank/DDBJ whole genome shotgun (WGS) entry which is preliminary data.</text>
</comment>
<dbReference type="GO" id="GO:0016787">
    <property type="term" value="F:hydrolase activity"/>
    <property type="evidence" value="ECO:0007669"/>
    <property type="project" value="UniProtKB-KW"/>
</dbReference>
<dbReference type="Pfam" id="PF04307">
    <property type="entry name" value="YdjM"/>
    <property type="match status" value="1"/>
</dbReference>
<feature type="transmembrane region" description="Helical" evidence="1">
    <location>
        <begin position="157"/>
        <end position="175"/>
    </location>
</feature>
<dbReference type="PANTHER" id="PTHR35531">
    <property type="entry name" value="INNER MEMBRANE PROTEIN YBCI-RELATED"/>
    <property type="match status" value="1"/>
</dbReference>
<protein>
    <submittedName>
        <fullName evidence="2">Metal-dependent hydrolase</fullName>
    </submittedName>
</protein>
<accession>A0ABT7ED73</accession>
<feature type="transmembrane region" description="Helical" evidence="1">
    <location>
        <begin position="76"/>
        <end position="94"/>
    </location>
</feature>
<proteinExistence type="predicted"/>
<dbReference type="PANTHER" id="PTHR35531:SF1">
    <property type="entry name" value="INNER MEMBRANE PROTEIN YBCI-RELATED"/>
    <property type="match status" value="1"/>
</dbReference>
<organism evidence="2 3">
    <name type="scientific">Romboutsia sedimentorum</name>
    <dbReference type="NCBI Taxonomy" id="1368474"/>
    <lineage>
        <taxon>Bacteria</taxon>
        <taxon>Bacillati</taxon>
        <taxon>Bacillota</taxon>
        <taxon>Clostridia</taxon>
        <taxon>Peptostreptococcales</taxon>
        <taxon>Peptostreptococcaceae</taxon>
        <taxon>Romboutsia</taxon>
    </lineage>
</organism>